<evidence type="ECO:0000259" key="6">
    <source>
        <dbReference type="Pfam" id="PF01509"/>
    </source>
</evidence>
<evidence type="ECO:0000256" key="4">
    <source>
        <dbReference type="ARBA" id="ARBA00023235"/>
    </source>
</evidence>
<reference evidence="8" key="2">
    <citation type="journal article" date="2021" name="PeerJ">
        <title>Extensive microbial diversity within the chicken gut microbiome revealed by metagenomics and culture.</title>
        <authorList>
            <person name="Gilroy R."/>
            <person name="Ravi A."/>
            <person name="Getino M."/>
            <person name="Pursley I."/>
            <person name="Horton D.L."/>
            <person name="Alikhan N.F."/>
            <person name="Baker D."/>
            <person name="Gharbi K."/>
            <person name="Hall N."/>
            <person name="Watson M."/>
            <person name="Adriaenssens E.M."/>
            <person name="Foster-Nyarko E."/>
            <person name="Jarju S."/>
            <person name="Secka A."/>
            <person name="Antonio M."/>
            <person name="Oren A."/>
            <person name="Chaudhuri R.R."/>
            <person name="La Ragione R."/>
            <person name="Hildebrand F."/>
            <person name="Pallen M.J."/>
        </authorList>
    </citation>
    <scope>NUCLEOTIDE SEQUENCE</scope>
    <source>
        <strain evidence="8">CHK197-8231</strain>
    </source>
</reference>
<dbReference type="GO" id="GO:0031119">
    <property type="term" value="P:tRNA pseudouridine synthesis"/>
    <property type="evidence" value="ECO:0007669"/>
    <property type="project" value="UniProtKB-UniRule"/>
</dbReference>
<dbReference type="CDD" id="cd02573">
    <property type="entry name" value="PseudoU_synth_EcTruB"/>
    <property type="match status" value="1"/>
</dbReference>
<dbReference type="InterPro" id="IPR020103">
    <property type="entry name" value="PsdUridine_synth_cat_dom_sf"/>
</dbReference>
<dbReference type="InterPro" id="IPR032819">
    <property type="entry name" value="TruB_C"/>
</dbReference>
<organism evidence="8 9">
    <name type="scientific">Candidatus Fimihabitans intestinipullorum</name>
    <dbReference type="NCBI Taxonomy" id="2840820"/>
    <lineage>
        <taxon>Bacteria</taxon>
        <taxon>Bacillati</taxon>
        <taxon>Mycoplasmatota</taxon>
        <taxon>Mycoplasmatota incertae sedis</taxon>
        <taxon>Candidatus Fimihabitans</taxon>
    </lineage>
</organism>
<evidence type="ECO:0000256" key="2">
    <source>
        <dbReference type="ARBA" id="ARBA00005642"/>
    </source>
</evidence>
<proteinExistence type="inferred from homology"/>
<feature type="active site" description="Nucleophile" evidence="5">
    <location>
        <position position="38"/>
    </location>
</feature>
<evidence type="ECO:0000313" key="8">
    <source>
        <dbReference type="EMBL" id="HIU22972.1"/>
    </source>
</evidence>
<gene>
    <name evidence="5 8" type="primary">truB</name>
    <name evidence="8" type="ORF">IAD49_05265</name>
</gene>
<dbReference type="Pfam" id="PF16198">
    <property type="entry name" value="TruB_C_2"/>
    <property type="match status" value="1"/>
</dbReference>
<evidence type="ECO:0000256" key="3">
    <source>
        <dbReference type="ARBA" id="ARBA00022694"/>
    </source>
</evidence>
<evidence type="ECO:0000259" key="7">
    <source>
        <dbReference type="Pfam" id="PF16198"/>
    </source>
</evidence>
<sequence>MNGVIAINKEKGYTSRDIVNIVGKVYHTKKVGHTGTLDPMATGVLVVCVGKATKLVSLLTATEKEYVADVLLGVETDSLDTDGNVLREENVDCDQTRIDQVLKSMKKTYLQEVPKYSAVKVKGKKLYEYARSNQEVKLPKKEVTIYDLERISDVFYENGKIRFQIRCKVSKGTYIRSLIRDIAHELGTIGVMSGLCRTKQGEFELKDCVSLEQLKEQPTIQSIAHVLSIYPQKVVDGKEEEMILNGRKLSNRYNEKTIVFLNKDHHVLGIYQFDEEEQMMVPWKMILE</sequence>
<keyword evidence="3 5" id="KW-0819">tRNA processing</keyword>
<dbReference type="SUPFAM" id="SSF55120">
    <property type="entry name" value="Pseudouridine synthase"/>
    <property type="match status" value="1"/>
</dbReference>
<dbReference type="InterPro" id="IPR002501">
    <property type="entry name" value="PsdUridine_synth_N"/>
</dbReference>
<dbReference type="GO" id="GO:0160148">
    <property type="term" value="F:tRNA pseudouridine(55) synthase activity"/>
    <property type="evidence" value="ECO:0007669"/>
    <property type="project" value="UniProtKB-EC"/>
</dbReference>
<keyword evidence="4 5" id="KW-0413">Isomerase</keyword>
<dbReference type="Gene3D" id="3.30.2350.10">
    <property type="entry name" value="Pseudouridine synthase"/>
    <property type="match status" value="1"/>
</dbReference>
<dbReference type="AlphaFoldDB" id="A0A9D1L4E4"/>
<evidence type="ECO:0000256" key="1">
    <source>
        <dbReference type="ARBA" id="ARBA00000385"/>
    </source>
</evidence>
<dbReference type="NCBIfam" id="TIGR00431">
    <property type="entry name" value="TruB"/>
    <property type="match status" value="1"/>
</dbReference>
<dbReference type="PANTHER" id="PTHR13767:SF2">
    <property type="entry name" value="PSEUDOURIDYLATE SYNTHASE TRUB1"/>
    <property type="match status" value="1"/>
</dbReference>
<evidence type="ECO:0000313" key="9">
    <source>
        <dbReference type="Proteomes" id="UP000824087"/>
    </source>
</evidence>
<comment type="function">
    <text evidence="5">Responsible for synthesis of pseudouridine from uracil-55 in the psi GC loop of transfer RNAs.</text>
</comment>
<comment type="caution">
    <text evidence="8">The sequence shown here is derived from an EMBL/GenBank/DDBJ whole genome shotgun (WGS) entry which is preliminary data.</text>
</comment>
<evidence type="ECO:0000256" key="5">
    <source>
        <dbReference type="HAMAP-Rule" id="MF_01080"/>
    </source>
</evidence>
<dbReference type="EC" id="5.4.99.25" evidence="5"/>
<feature type="domain" description="Pseudouridine synthase II N-terminal" evidence="6">
    <location>
        <begin position="24"/>
        <end position="175"/>
    </location>
</feature>
<dbReference type="HAMAP" id="MF_01080">
    <property type="entry name" value="TruB_bact"/>
    <property type="match status" value="1"/>
</dbReference>
<dbReference type="PANTHER" id="PTHR13767">
    <property type="entry name" value="TRNA-PSEUDOURIDINE SYNTHASE"/>
    <property type="match status" value="1"/>
</dbReference>
<dbReference type="GO" id="GO:1990481">
    <property type="term" value="P:mRNA pseudouridine synthesis"/>
    <property type="evidence" value="ECO:0007669"/>
    <property type="project" value="TreeGrafter"/>
</dbReference>
<dbReference type="GO" id="GO:0003723">
    <property type="term" value="F:RNA binding"/>
    <property type="evidence" value="ECO:0007669"/>
    <property type="project" value="InterPro"/>
</dbReference>
<accession>A0A9D1L4E4</accession>
<protein>
    <recommendedName>
        <fullName evidence="5">tRNA pseudouridine synthase B</fullName>
        <ecNumber evidence="5">5.4.99.25</ecNumber>
    </recommendedName>
    <alternativeName>
        <fullName evidence="5">tRNA pseudouridine(55) synthase</fullName>
        <shortName evidence="5">Psi55 synthase</shortName>
    </alternativeName>
    <alternativeName>
        <fullName evidence="5">tRNA pseudouridylate synthase</fullName>
    </alternativeName>
    <alternativeName>
        <fullName evidence="5">tRNA-uridine isomerase</fullName>
    </alternativeName>
</protein>
<reference evidence="8" key="1">
    <citation type="submission" date="2020-10" db="EMBL/GenBank/DDBJ databases">
        <authorList>
            <person name="Gilroy R."/>
        </authorList>
    </citation>
    <scope>NUCLEOTIDE SEQUENCE</scope>
    <source>
        <strain evidence="8">CHK197-8231</strain>
    </source>
</reference>
<dbReference type="InterPro" id="IPR014780">
    <property type="entry name" value="tRNA_psdUridine_synth_TruB"/>
</dbReference>
<dbReference type="Proteomes" id="UP000824087">
    <property type="component" value="Unassembled WGS sequence"/>
</dbReference>
<comment type="catalytic activity">
    <reaction evidence="1 5">
        <text>uridine(55) in tRNA = pseudouridine(55) in tRNA</text>
        <dbReference type="Rhea" id="RHEA:42532"/>
        <dbReference type="Rhea" id="RHEA-COMP:10101"/>
        <dbReference type="Rhea" id="RHEA-COMP:10102"/>
        <dbReference type="ChEBI" id="CHEBI:65314"/>
        <dbReference type="ChEBI" id="CHEBI:65315"/>
        <dbReference type="EC" id="5.4.99.25"/>
    </reaction>
</comment>
<name>A0A9D1L4E4_9BACT</name>
<dbReference type="Pfam" id="PF01509">
    <property type="entry name" value="TruB_N"/>
    <property type="match status" value="1"/>
</dbReference>
<feature type="domain" description="tRNA pseudouridylate synthase B C-terminal" evidence="7">
    <location>
        <begin position="176"/>
        <end position="216"/>
    </location>
</feature>
<dbReference type="EMBL" id="DVML01000030">
    <property type="protein sequence ID" value="HIU22972.1"/>
    <property type="molecule type" value="Genomic_DNA"/>
</dbReference>
<comment type="similarity">
    <text evidence="2 5">Belongs to the pseudouridine synthase TruB family. Type 1 subfamily.</text>
</comment>